<evidence type="ECO:0000256" key="7">
    <source>
        <dbReference type="ARBA" id="ARBA00023033"/>
    </source>
</evidence>
<dbReference type="KEGG" id="more:E1B28_012739"/>
<keyword evidence="3" id="KW-0285">Flavoprotein</keyword>
<dbReference type="AlphaFoldDB" id="A0A9P7UP06"/>
<keyword evidence="5" id="KW-0521">NADP</keyword>
<evidence type="ECO:0000313" key="10">
    <source>
        <dbReference type="Proteomes" id="UP001049176"/>
    </source>
</evidence>
<evidence type="ECO:0000313" key="9">
    <source>
        <dbReference type="EMBL" id="KAG7088773.1"/>
    </source>
</evidence>
<protein>
    <recommendedName>
        <fullName evidence="8">FAD/NAD(P)-binding domain-containing protein</fullName>
    </recommendedName>
</protein>
<evidence type="ECO:0000256" key="6">
    <source>
        <dbReference type="ARBA" id="ARBA00023002"/>
    </source>
</evidence>
<keyword evidence="6" id="KW-0560">Oxidoreductase</keyword>
<organism evidence="9 10">
    <name type="scientific">Marasmius oreades</name>
    <name type="common">fairy-ring Marasmius</name>
    <dbReference type="NCBI Taxonomy" id="181124"/>
    <lineage>
        <taxon>Eukaryota</taxon>
        <taxon>Fungi</taxon>
        <taxon>Dikarya</taxon>
        <taxon>Basidiomycota</taxon>
        <taxon>Agaricomycotina</taxon>
        <taxon>Agaricomycetes</taxon>
        <taxon>Agaricomycetidae</taxon>
        <taxon>Agaricales</taxon>
        <taxon>Marasmiineae</taxon>
        <taxon>Marasmiaceae</taxon>
        <taxon>Marasmius</taxon>
    </lineage>
</organism>
<name>A0A9P7UP06_9AGAR</name>
<dbReference type="EMBL" id="CM032188">
    <property type="protein sequence ID" value="KAG7088773.1"/>
    <property type="molecule type" value="Genomic_DNA"/>
</dbReference>
<dbReference type="InterPro" id="IPR036188">
    <property type="entry name" value="FAD/NAD-bd_sf"/>
</dbReference>
<sequence>MSTRDVYIDKTPLELDILVIGAGFGGLYQLHNYRKLGYKVHLLESGSDIGGIWYWNCYPGARVDSPVPVYEYSMEDLWKEWNWTEQFPGWEELRAYFRFVDEKLGLKKDITFNARVVRAEWSEGDHWTVSTANELVIHSRFLVLALGFAAKRYTPPFPNLDSYQGICHHTSAWPETFTPAHFAEKRTAVIGTGASGVQIIQEVGPILGEEGHLTVFQRTPNYCLPMRQKKFTVDAQNEAKKIYPTIYKRRYQTYGGFIYGAYHKGWSSATPEERILRLEELWAKGSLEIITSNYVDLRRNQEANDAVYAFWRDKVRSRIRDTRLQEKLAPTVPPHPFGAKRAALEETYYEVYNQPNVSLIDVNENPIARFTPQGIVTQDGNEHKFDIVVLATGFDSVTGGITQIDIRGTDGRSIKEKWKNGIFTNLGMTAAGFPNMFFVYGPQGPTAFCNGPSCSEMQGDWIIRCIQYMKTHDLTRIEATHEAEIEYKEYVLEAYEAMRLMKEAKSWWNGGNIPGKVVEPLSFAGGLPSYLKRCWEKEQRGYEGFILSSETSRARL</sequence>
<evidence type="ECO:0000256" key="1">
    <source>
        <dbReference type="ARBA" id="ARBA00001974"/>
    </source>
</evidence>
<dbReference type="Proteomes" id="UP001049176">
    <property type="component" value="Chromosome 8"/>
</dbReference>
<evidence type="ECO:0000256" key="3">
    <source>
        <dbReference type="ARBA" id="ARBA00022630"/>
    </source>
</evidence>
<comment type="caution">
    <text evidence="9">The sequence shown here is derived from an EMBL/GenBank/DDBJ whole genome shotgun (WGS) entry which is preliminary data.</text>
</comment>
<dbReference type="InterPro" id="IPR023753">
    <property type="entry name" value="FAD/NAD-binding_dom"/>
</dbReference>
<reference evidence="9" key="1">
    <citation type="journal article" date="2021" name="Genome Biol. Evol.">
        <title>The assembled and annotated genome of the fairy-ring fungus Marasmius oreades.</title>
        <authorList>
            <person name="Hiltunen M."/>
            <person name="Ament-Velasquez S.L."/>
            <person name="Johannesson H."/>
        </authorList>
    </citation>
    <scope>NUCLEOTIDE SEQUENCE</scope>
    <source>
        <strain evidence="9">03SP1</strain>
    </source>
</reference>
<proteinExistence type="inferred from homology"/>
<keyword evidence="4" id="KW-0274">FAD</keyword>
<dbReference type="SUPFAM" id="SSF51905">
    <property type="entry name" value="FAD/NAD(P)-binding domain"/>
    <property type="match status" value="2"/>
</dbReference>
<evidence type="ECO:0000256" key="5">
    <source>
        <dbReference type="ARBA" id="ARBA00022857"/>
    </source>
</evidence>
<dbReference type="PANTHER" id="PTHR43098">
    <property type="entry name" value="L-ORNITHINE N(5)-MONOOXYGENASE-RELATED"/>
    <property type="match status" value="1"/>
</dbReference>
<dbReference type="GO" id="GO:0004497">
    <property type="term" value="F:monooxygenase activity"/>
    <property type="evidence" value="ECO:0007669"/>
    <property type="project" value="UniProtKB-KW"/>
</dbReference>
<evidence type="ECO:0000259" key="8">
    <source>
        <dbReference type="Pfam" id="PF07992"/>
    </source>
</evidence>
<feature type="domain" description="FAD/NAD(P)-binding" evidence="8">
    <location>
        <begin position="16"/>
        <end position="236"/>
    </location>
</feature>
<dbReference type="PANTHER" id="PTHR43098:SF3">
    <property type="entry name" value="L-ORNITHINE N(5)-MONOOXYGENASE-RELATED"/>
    <property type="match status" value="1"/>
</dbReference>
<dbReference type="RefSeq" id="XP_043005244.1">
    <property type="nucleotide sequence ID" value="XM_043157876.1"/>
</dbReference>
<dbReference type="OrthoDB" id="66881at2759"/>
<comment type="similarity">
    <text evidence="2">Belongs to the FAD-binding monooxygenase family.</text>
</comment>
<dbReference type="Gene3D" id="3.50.50.60">
    <property type="entry name" value="FAD/NAD(P)-binding domain"/>
    <property type="match status" value="2"/>
</dbReference>
<dbReference type="InterPro" id="IPR050775">
    <property type="entry name" value="FAD-binding_Monooxygenases"/>
</dbReference>
<dbReference type="Pfam" id="PF07992">
    <property type="entry name" value="Pyr_redox_2"/>
    <property type="match status" value="1"/>
</dbReference>
<keyword evidence="7" id="KW-0503">Monooxygenase</keyword>
<accession>A0A9P7UP06</accession>
<dbReference type="GeneID" id="66081814"/>
<keyword evidence="10" id="KW-1185">Reference proteome</keyword>
<comment type="cofactor">
    <cofactor evidence="1">
        <name>FAD</name>
        <dbReference type="ChEBI" id="CHEBI:57692"/>
    </cofactor>
</comment>
<evidence type="ECO:0000256" key="4">
    <source>
        <dbReference type="ARBA" id="ARBA00022827"/>
    </source>
</evidence>
<evidence type="ECO:0000256" key="2">
    <source>
        <dbReference type="ARBA" id="ARBA00010139"/>
    </source>
</evidence>
<gene>
    <name evidence="9" type="ORF">E1B28_012739</name>
</gene>